<dbReference type="OrthoDB" id="10038011at2759"/>
<comment type="caution">
    <text evidence="2">The sequence shown here is derived from an EMBL/GenBank/DDBJ whole genome shotgun (WGS) entry which is preliminary data.</text>
</comment>
<evidence type="ECO:0000313" key="2">
    <source>
        <dbReference type="EMBL" id="KAG0488110.1"/>
    </source>
</evidence>
<dbReference type="AlphaFoldDB" id="A0A835V8X2"/>
<feature type="region of interest" description="Disordered" evidence="1">
    <location>
        <begin position="184"/>
        <end position="216"/>
    </location>
</feature>
<gene>
    <name evidence="2" type="ORF">HPP92_006921</name>
</gene>
<dbReference type="EMBL" id="JADCNL010000003">
    <property type="protein sequence ID" value="KAG0488110.1"/>
    <property type="molecule type" value="Genomic_DNA"/>
</dbReference>
<dbReference type="PANTHER" id="PTHR36775">
    <property type="entry name" value="LYR MOTIF PROTEIN"/>
    <property type="match status" value="1"/>
</dbReference>
<organism evidence="2 3">
    <name type="scientific">Vanilla planifolia</name>
    <name type="common">Vanilla</name>
    <dbReference type="NCBI Taxonomy" id="51239"/>
    <lineage>
        <taxon>Eukaryota</taxon>
        <taxon>Viridiplantae</taxon>
        <taxon>Streptophyta</taxon>
        <taxon>Embryophyta</taxon>
        <taxon>Tracheophyta</taxon>
        <taxon>Spermatophyta</taxon>
        <taxon>Magnoliopsida</taxon>
        <taxon>Liliopsida</taxon>
        <taxon>Asparagales</taxon>
        <taxon>Orchidaceae</taxon>
        <taxon>Vanilloideae</taxon>
        <taxon>Vanilleae</taxon>
        <taxon>Vanilla</taxon>
    </lineage>
</organism>
<dbReference type="PANTHER" id="PTHR36775:SF1">
    <property type="entry name" value="LYR MOTIF PROTEIN"/>
    <property type="match status" value="1"/>
</dbReference>
<name>A0A835V8X2_VANPL</name>
<evidence type="ECO:0000313" key="3">
    <source>
        <dbReference type="Proteomes" id="UP000636800"/>
    </source>
</evidence>
<evidence type="ECO:0000256" key="1">
    <source>
        <dbReference type="SAM" id="MobiDB-lite"/>
    </source>
</evidence>
<proteinExistence type="predicted"/>
<sequence length="216" mass="24150">MTPRAINSRQALEACTLHFYSWKPFQIHPLPVDPQIFYSFRTKKPCHSDRLNFPPQFADGLDLTRLSLREVPLRPKLREEGVFRWFEAARKRKRRGSRFVSCRSSDWSGKKPKGGCDAMCSDFPLIACGTDSSGELFVNGSWSWASDVCEARVSSKEGREGSGSRLNRKGSAFGLYPGSLDLHGDELGYGSEPGYRGDAESGSGDEFDEEDDDGKH</sequence>
<dbReference type="Proteomes" id="UP000636800">
    <property type="component" value="Chromosome 3"/>
</dbReference>
<reference evidence="2 3" key="1">
    <citation type="journal article" date="2020" name="Nat. Food">
        <title>A phased Vanilla planifolia genome enables genetic improvement of flavour and production.</title>
        <authorList>
            <person name="Hasing T."/>
            <person name="Tang H."/>
            <person name="Brym M."/>
            <person name="Khazi F."/>
            <person name="Huang T."/>
            <person name="Chambers A.H."/>
        </authorList>
    </citation>
    <scope>NUCLEOTIDE SEQUENCE [LARGE SCALE GENOMIC DNA]</scope>
    <source>
        <tissue evidence="2">Leaf</tissue>
    </source>
</reference>
<feature type="compositionally biased region" description="Acidic residues" evidence="1">
    <location>
        <begin position="203"/>
        <end position="216"/>
    </location>
</feature>
<protein>
    <submittedName>
        <fullName evidence="2">Uncharacterized protein</fullName>
    </submittedName>
</protein>
<keyword evidence="3" id="KW-1185">Reference proteome</keyword>
<accession>A0A835V8X2</accession>